<feature type="transmembrane region" description="Helical" evidence="8">
    <location>
        <begin position="427"/>
        <end position="447"/>
    </location>
</feature>
<evidence type="ECO:0000256" key="6">
    <source>
        <dbReference type="ARBA" id="ARBA00022989"/>
    </source>
</evidence>
<feature type="transmembrane region" description="Helical" evidence="8">
    <location>
        <begin position="169"/>
        <end position="187"/>
    </location>
</feature>
<organism evidence="9 10">
    <name type="scientific">Shewanella electrodiphila</name>
    <dbReference type="NCBI Taxonomy" id="934143"/>
    <lineage>
        <taxon>Bacteria</taxon>
        <taxon>Pseudomonadati</taxon>
        <taxon>Pseudomonadota</taxon>
        <taxon>Gammaproteobacteria</taxon>
        <taxon>Alteromonadales</taxon>
        <taxon>Shewanellaceae</taxon>
        <taxon>Shewanella</taxon>
    </lineage>
</organism>
<comment type="similarity">
    <text evidence="2">Belongs to the BCCT transporter (TC 2.A.15) family.</text>
</comment>
<sequence length="536" mass="58152">MSFKSNKYSIESTDYQIGQDNVTKLGMDVHNTVFTASVGLSLLFIITLLALSPADAKAAIDSVKGAVLSNFDFLFMWGANIMLLLAVVIAFSPLGKIRLGGDKAKADYSLVSWIAMLFAAGMGIGLIFWGVAEPTAFYTNWFGTPLNVDPFTPEGREVSLGATVFHWGFHAWAIYGMTALCLAYFVYNKGLPLSMRSVFYPLLGDKVWGKTGDVIDVLTVLVTLFGLATSLGLGGTQAASGISHVFGLENNLFLQQFIIMLIMGLAIVSVLRGMNGGIKFLSNLNMVIAFVFIIFIAVLNFTTVLDSVATALTGYVKNIIPLSQSSGREDTTWLHGWTVFYWAWWVAYAPFFGMFVARISKGRTIRQFLLCVLIIPTAVTSAWMSIFGGIAIQQVIDKVGQLGIDQGIADVSLSLFYMLEAYPLGNILSLIAIALIIVFFVTTLDSGSIVIDGMTAGGKLEVPDRQKVVWVFISGAIAMVMLWIGGTQSIQALQSITIIAALPFTIILLLACFSLIKGLLTETDRNKQIDNVKEAA</sequence>
<dbReference type="RefSeq" id="WP_229369508.1">
    <property type="nucleotide sequence ID" value="NZ_JAKIKU010000005.1"/>
</dbReference>
<feature type="transmembrane region" description="Helical" evidence="8">
    <location>
        <begin position="106"/>
        <end position="132"/>
    </location>
</feature>
<dbReference type="PANTHER" id="PTHR30047:SF7">
    <property type="entry name" value="HIGH-AFFINITY CHOLINE TRANSPORT PROTEIN"/>
    <property type="match status" value="1"/>
</dbReference>
<dbReference type="InterPro" id="IPR000060">
    <property type="entry name" value="BCCT_transptr"/>
</dbReference>
<evidence type="ECO:0000256" key="2">
    <source>
        <dbReference type="ARBA" id="ARBA00005658"/>
    </source>
</evidence>
<feature type="transmembrane region" description="Helical" evidence="8">
    <location>
        <begin position="253"/>
        <end position="271"/>
    </location>
</feature>
<reference evidence="9 10" key="1">
    <citation type="submission" date="2022-01" db="EMBL/GenBank/DDBJ databases">
        <title>Whole genome-based taxonomy of the Shewanellaceae.</title>
        <authorList>
            <person name="Martin-Rodriguez A.J."/>
        </authorList>
    </citation>
    <scope>NUCLEOTIDE SEQUENCE [LARGE SCALE GENOMIC DNA]</scope>
    <source>
        <strain evidence="9 10">DSM 24955</strain>
    </source>
</reference>
<dbReference type="Pfam" id="PF02028">
    <property type="entry name" value="BCCT"/>
    <property type="match status" value="1"/>
</dbReference>
<evidence type="ECO:0000256" key="8">
    <source>
        <dbReference type="SAM" id="Phobius"/>
    </source>
</evidence>
<evidence type="ECO:0000256" key="1">
    <source>
        <dbReference type="ARBA" id="ARBA00004651"/>
    </source>
</evidence>
<name>A0ABT0KQL0_9GAMM</name>
<feature type="transmembrane region" description="Helical" evidence="8">
    <location>
        <begin position="33"/>
        <end position="54"/>
    </location>
</feature>
<keyword evidence="4" id="KW-1003">Cell membrane</keyword>
<comment type="caution">
    <text evidence="9">The sequence shown here is derived from an EMBL/GenBank/DDBJ whole genome shotgun (WGS) entry which is preliminary data.</text>
</comment>
<feature type="transmembrane region" description="Helical" evidence="8">
    <location>
        <begin position="369"/>
        <end position="392"/>
    </location>
</feature>
<dbReference type="PANTHER" id="PTHR30047">
    <property type="entry name" value="HIGH-AFFINITY CHOLINE TRANSPORT PROTEIN-RELATED"/>
    <property type="match status" value="1"/>
</dbReference>
<feature type="transmembrane region" description="Helical" evidence="8">
    <location>
        <begin position="283"/>
        <end position="305"/>
    </location>
</feature>
<keyword evidence="5 8" id="KW-0812">Transmembrane</keyword>
<dbReference type="NCBIfam" id="TIGR00842">
    <property type="entry name" value="bcct"/>
    <property type="match status" value="1"/>
</dbReference>
<gene>
    <name evidence="9" type="ORF">L2737_11970</name>
</gene>
<evidence type="ECO:0000313" key="9">
    <source>
        <dbReference type="EMBL" id="MCL1046043.1"/>
    </source>
</evidence>
<keyword evidence="7 8" id="KW-0472">Membrane</keyword>
<feature type="transmembrane region" description="Helical" evidence="8">
    <location>
        <begin position="339"/>
        <end position="357"/>
    </location>
</feature>
<feature type="transmembrane region" description="Helical" evidence="8">
    <location>
        <begin position="214"/>
        <end position="233"/>
    </location>
</feature>
<accession>A0ABT0KQL0</accession>
<evidence type="ECO:0000256" key="5">
    <source>
        <dbReference type="ARBA" id="ARBA00022692"/>
    </source>
</evidence>
<feature type="transmembrane region" description="Helical" evidence="8">
    <location>
        <begin position="74"/>
        <end position="94"/>
    </location>
</feature>
<keyword evidence="3" id="KW-0813">Transport</keyword>
<comment type="subcellular location">
    <subcellularLocation>
        <location evidence="1">Cell membrane</location>
        <topology evidence="1">Multi-pass membrane protein</topology>
    </subcellularLocation>
</comment>
<keyword evidence="10" id="KW-1185">Reference proteome</keyword>
<dbReference type="Proteomes" id="UP001202134">
    <property type="component" value="Unassembled WGS sequence"/>
</dbReference>
<keyword evidence="6 8" id="KW-1133">Transmembrane helix</keyword>
<evidence type="ECO:0000256" key="7">
    <source>
        <dbReference type="ARBA" id="ARBA00023136"/>
    </source>
</evidence>
<evidence type="ECO:0000256" key="4">
    <source>
        <dbReference type="ARBA" id="ARBA00022475"/>
    </source>
</evidence>
<dbReference type="InterPro" id="IPR018093">
    <property type="entry name" value="BCCT_CS"/>
</dbReference>
<dbReference type="PROSITE" id="PS01303">
    <property type="entry name" value="BCCT"/>
    <property type="match status" value="1"/>
</dbReference>
<protein>
    <submittedName>
        <fullName evidence="9">BCCT family transporter</fullName>
    </submittedName>
</protein>
<feature type="transmembrane region" description="Helical" evidence="8">
    <location>
        <begin position="468"/>
        <end position="486"/>
    </location>
</feature>
<evidence type="ECO:0000313" key="10">
    <source>
        <dbReference type="Proteomes" id="UP001202134"/>
    </source>
</evidence>
<dbReference type="EMBL" id="JAKIKU010000005">
    <property type="protein sequence ID" value="MCL1046043.1"/>
    <property type="molecule type" value="Genomic_DNA"/>
</dbReference>
<feature type="transmembrane region" description="Helical" evidence="8">
    <location>
        <begin position="492"/>
        <end position="516"/>
    </location>
</feature>
<proteinExistence type="inferred from homology"/>
<evidence type="ECO:0000256" key="3">
    <source>
        <dbReference type="ARBA" id="ARBA00022448"/>
    </source>
</evidence>